<feature type="compositionally biased region" description="Basic and acidic residues" evidence="1">
    <location>
        <begin position="195"/>
        <end position="205"/>
    </location>
</feature>
<evidence type="ECO:0000313" key="2">
    <source>
        <dbReference type="EMBL" id="WGF39891.1"/>
    </source>
</evidence>
<name>A0ABY8KQD0_9BACI</name>
<keyword evidence="3" id="KW-1185">Reference proteome</keyword>
<feature type="region of interest" description="Disordered" evidence="1">
    <location>
        <begin position="163"/>
        <end position="205"/>
    </location>
</feature>
<gene>
    <name evidence="2" type="ORF">QBO96_06395</name>
</gene>
<dbReference type="Pfam" id="PF14265">
    <property type="entry name" value="DUF4355"/>
    <property type="match status" value="1"/>
</dbReference>
<protein>
    <submittedName>
        <fullName evidence="2">DUF4355 domain-containing protein</fullName>
    </submittedName>
</protein>
<reference evidence="2 3" key="1">
    <citation type="submission" date="2023-04" db="EMBL/GenBank/DDBJ databases">
        <title>Genomic of Lysinibacillus capsici TSBLM.</title>
        <authorList>
            <person name="Hu X.S."/>
            <person name="Yu C.H."/>
        </authorList>
    </citation>
    <scope>NUCLEOTIDE SEQUENCE [LARGE SCALE GENOMIC DNA]</scope>
    <source>
        <strain evidence="2 3">TSBLM</strain>
    </source>
</reference>
<dbReference type="InterPro" id="IPR025580">
    <property type="entry name" value="Gp46"/>
</dbReference>
<proteinExistence type="predicted"/>
<organism evidence="2 3">
    <name type="scientific">Lysinibacillus capsici</name>
    <dbReference type="NCBI Taxonomy" id="2115968"/>
    <lineage>
        <taxon>Bacteria</taxon>
        <taxon>Bacillati</taxon>
        <taxon>Bacillota</taxon>
        <taxon>Bacilli</taxon>
        <taxon>Bacillales</taxon>
        <taxon>Bacillaceae</taxon>
        <taxon>Lysinibacillus</taxon>
    </lineage>
</organism>
<accession>A0ABY8KQD0</accession>
<sequence>MQVNFETLKTLVEAGDKSAFEKHIFESLEKGDVVVAASHNALVKSELDSEKDKHHNTALQTWKDNNLQSLIDEEVSKRNPQETPEQKTIRELKERLDQKEKSEQRAALKEAALTYATDKGYDAKFATKWIDKLLGDDETVTNTTLDNFKTDLDAIVQAQVEEKLKGANRNPGGGSGGGVDLSTGARVAQQNQNKNAEEQQKAFFG</sequence>
<dbReference type="RefSeq" id="WP_279495556.1">
    <property type="nucleotide sequence ID" value="NZ_CP122283.1"/>
</dbReference>
<evidence type="ECO:0000313" key="3">
    <source>
        <dbReference type="Proteomes" id="UP001244564"/>
    </source>
</evidence>
<dbReference type="EMBL" id="CP122283">
    <property type="protein sequence ID" value="WGF39891.1"/>
    <property type="molecule type" value="Genomic_DNA"/>
</dbReference>
<dbReference type="Proteomes" id="UP001244564">
    <property type="component" value="Chromosome"/>
</dbReference>
<evidence type="ECO:0000256" key="1">
    <source>
        <dbReference type="SAM" id="MobiDB-lite"/>
    </source>
</evidence>